<reference evidence="2 3" key="1">
    <citation type="journal article" date="2021" name="Commun. Biol.">
        <title>The genome of Shorea leprosula (Dipterocarpaceae) highlights the ecological relevance of drought in aseasonal tropical rainforests.</title>
        <authorList>
            <person name="Ng K.K.S."/>
            <person name="Kobayashi M.J."/>
            <person name="Fawcett J.A."/>
            <person name="Hatakeyama M."/>
            <person name="Paape T."/>
            <person name="Ng C.H."/>
            <person name="Ang C.C."/>
            <person name="Tnah L.H."/>
            <person name="Lee C.T."/>
            <person name="Nishiyama T."/>
            <person name="Sese J."/>
            <person name="O'Brien M.J."/>
            <person name="Copetti D."/>
            <person name="Mohd Noor M.I."/>
            <person name="Ong R.C."/>
            <person name="Putra M."/>
            <person name="Sireger I.Z."/>
            <person name="Indrioko S."/>
            <person name="Kosugi Y."/>
            <person name="Izuno A."/>
            <person name="Isagi Y."/>
            <person name="Lee S.L."/>
            <person name="Shimizu K.K."/>
        </authorList>
    </citation>
    <scope>NUCLEOTIDE SEQUENCE [LARGE SCALE GENOMIC DNA]</scope>
    <source>
        <strain evidence="2">214</strain>
    </source>
</reference>
<keyword evidence="1" id="KW-1133">Transmembrane helix</keyword>
<comment type="caution">
    <text evidence="2">The sequence shown here is derived from an EMBL/GenBank/DDBJ whole genome shotgun (WGS) entry which is preliminary data.</text>
</comment>
<sequence length="338" mass="37881">MSSEETVSVEGIRERFEREEERFVPQNILKRDNGQDGCFNPEEEVVSKASRKEGEDLFYLGNHWMPMSAHYLAVGLRFLILELLVWVLMGNNIGLTQLIPNAMLLVIAFTVYSRGRGLPFLTANVFKYFYVLKAGSDRERGWYYFTGRVWDKTDAEVELLSRWRGKGVNPNKYSLTPGEMEDVRALERGGEDVLDILQYTSQKMLDASEIYGSSSQSGGEMNKFLDTTGEVGIPKKKSKVARVTAEVGGRDGRSTTHSVETLCSGCLSTKECGEFVPSPTEVEATVPILEVPLGGDEGYIRAPMSSYYELGIRSIAKSFINTYFLEVDHQRAKDKVAA</sequence>
<accession>A0AAV5JKR0</accession>
<feature type="transmembrane region" description="Helical" evidence="1">
    <location>
        <begin position="95"/>
        <end position="112"/>
    </location>
</feature>
<dbReference type="AlphaFoldDB" id="A0AAV5JKR0"/>
<proteinExistence type="predicted"/>
<dbReference type="Proteomes" id="UP001054252">
    <property type="component" value="Unassembled WGS sequence"/>
</dbReference>
<name>A0AAV5JKR0_9ROSI</name>
<keyword evidence="1" id="KW-0472">Membrane</keyword>
<protein>
    <submittedName>
        <fullName evidence="2">Uncharacterized protein</fullName>
    </submittedName>
</protein>
<gene>
    <name evidence="2" type="ORF">SLEP1_g25975</name>
</gene>
<organism evidence="2 3">
    <name type="scientific">Rubroshorea leprosula</name>
    <dbReference type="NCBI Taxonomy" id="152421"/>
    <lineage>
        <taxon>Eukaryota</taxon>
        <taxon>Viridiplantae</taxon>
        <taxon>Streptophyta</taxon>
        <taxon>Embryophyta</taxon>
        <taxon>Tracheophyta</taxon>
        <taxon>Spermatophyta</taxon>
        <taxon>Magnoliopsida</taxon>
        <taxon>eudicotyledons</taxon>
        <taxon>Gunneridae</taxon>
        <taxon>Pentapetalae</taxon>
        <taxon>rosids</taxon>
        <taxon>malvids</taxon>
        <taxon>Malvales</taxon>
        <taxon>Dipterocarpaceae</taxon>
        <taxon>Rubroshorea</taxon>
    </lineage>
</organism>
<evidence type="ECO:0000313" key="2">
    <source>
        <dbReference type="EMBL" id="GKV15173.1"/>
    </source>
</evidence>
<evidence type="ECO:0000256" key="1">
    <source>
        <dbReference type="SAM" id="Phobius"/>
    </source>
</evidence>
<dbReference type="EMBL" id="BPVZ01000042">
    <property type="protein sequence ID" value="GKV15173.1"/>
    <property type="molecule type" value="Genomic_DNA"/>
</dbReference>
<evidence type="ECO:0000313" key="3">
    <source>
        <dbReference type="Proteomes" id="UP001054252"/>
    </source>
</evidence>
<feature type="transmembrane region" description="Helical" evidence="1">
    <location>
        <begin position="69"/>
        <end position="89"/>
    </location>
</feature>
<keyword evidence="1" id="KW-0812">Transmembrane</keyword>
<keyword evidence="3" id="KW-1185">Reference proteome</keyword>